<sequence>MNRKGNKTYYLIPLHANGPFSIIKHGVRHWYKGRFLEFMQRAAVAQKPQKSKGEEARENEIEKAKIERTNENSPFGNSSVPLKKCVVIMEGNPQPGAIRGRMSFGNFNSSIDKLNEAAASNHEMGSPSTSVRSESTSPGTEPDMALKRKKPTSQNENSSPNKLQKNRDGDLAAQPSSSNEQSGNKNKGHKMPTKRDKLDWSVLRPPRKP</sequence>
<reference evidence="2" key="1">
    <citation type="submission" date="2022-08" db="EMBL/GenBank/DDBJ databases">
        <authorList>
            <person name="Marques A."/>
        </authorList>
    </citation>
    <scope>NUCLEOTIDE SEQUENCE</scope>
    <source>
        <strain evidence="2">RhyPub2mFocal</strain>
        <tissue evidence="2">Leaves</tissue>
    </source>
</reference>
<feature type="region of interest" description="Disordered" evidence="1">
    <location>
        <begin position="119"/>
        <end position="209"/>
    </location>
</feature>
<evidence type="ECO:0000313" key="2">
    <source>
        <dbReference type="EMBL" id="KAJ4769110.1"/>
    </source>
</evidence>
<evidence type="ECO:0000313" key="3">
    <source>
        <dbReference type="Proteomes" id="UP001140206"/>
    </source>
</evidence>
<dbReference type="GO" id="GO:0000460">
    <property type="term" value="P:maturation of 5.8S rRNA"/>
    <property type="evidence" value="ECO:0007669"/>
    <property type="project" value="TreeGrafter"/>
</dbReference>
<dbReference type="Pfam" id="PF10175">
    <property type="entry name" value="MPP6"/>
    <property type="match status" value="1"/>
</dbReference>
<dbReference type="Proteomes" id="UP001140206">
    <property type="component" value="Chromosome 3"/>
</dbReference>
<accession>A0AAV8DR90</accession>
<feature type="compositionally biased region" description="Polar residues" evidence="1">
    <location>
        <begin position="174"/>
        <end position="185"/>
    </location>
</feature>
<organism evidence="2 3">
    <name type="scientific">Rhynchospora pubera</name>
    <dbReference type="NCBI Taxonomy" id="906938"/>
    <lineage>
        <taxon>Eukaryota</taxon>
        <taxon>Viridiplantae</taxon>
        <taxon>Streptophyta</taxon>
        <taxon>Embryophyta</taxon>
        <taxon>Tracheophyta</taxon>
        <taxon>Spermatophyta</taxon>
        <taxon>Magnoliopsida</taxon>
        <taxon>Liliopsida</taxon>
        <taxon>Poales</taxon>
        <taxon>Cyperaceae</taxon>
        <taxon>Cyperoideae</taxon>
        <taxon>Rhynchosporeae</taxon>
        <taxon>Rhynchospora</taxon>
    </lineage>
</organism>
<feature type="compositionally biased region" description="Low complexity" evidence="1">
    <location>
        <begin position="126"/>
        <end position="138"/>
    </location>
</feature>
<name>A0AAV8DR90_9POAL</name>
<dbReference type="PANTHER" id="PTHR13582">
    <property type="entry name" value="M-PHASE PHOSPHOPROTEIN 6"/>
    <property type="match status" value="1"/>
</dbReference>
<dbReference type="AlphaFoldDB" id="A0AAV8DR90"/>
<proteinExistence type="predicted"/>
<dbReference type="EMBL" id="JAMFTS010000003">
    <property type="protein sequence ID" value="KAJ4769110.1"/>
    <property type="molecule type" value="Genomic_DNA"/>
</dbReference>
<feature type="compositionally biased region" description="Polar residues" evidence="1">
    <location>
        <begin position="152"/>
        <end position="163"/>
    </location>
</feature>
<protein>
    <submittedName>
        <fullName evidence="2">Scarecrow-like transcription factor 11 (SCL11)</fullName>
    </submittedName>
</protein>
<gene>
    <name evidence="2" type="ORF">LUZ62_053367</name>
</gene>
<dbReference type="InterPro" id="IPR019324">
    <property type="entry name" value="MPP6"/>
</dbReference>
<dbReference type="PANTHER" id="PTHR13582:SF0">
    <property type="entry name" value="M-PHASE PHOSPHOPROTEIN 6"/>
    <property type="match status" value="1"/>
</dbReference>
<comment type="caution">
    <text evidence="2">The sequence shown here is derived from an EMBL/GenBank/DDBJ whole genome shotgun (WGS) entry which is preliminary data.</text>
</comment>
<keyword evidence="3" id="KW-1185">Reference proteome</keyword>
<evidence type="ECO:0000256" key="1">
    <source>
        <dbReference type="SAM" id="MobiDB-lite"/>
    </source>
</evidence>